<evidence type="ECO:0000313" key="1">
    <source>
        <dbReference type="EMBL" id="CAJ1385359.1"/>
    </source>
</evidence>
<reference evidence="1" key="1">
    <citation type="submission" date="2023-08" db="EMBL/GenBank/DDBJ databases">
        <authorList>
            <person name="Chen Y."/>
            <person name="Shah S."/>
            <person name="Dougan E. K."/>
            <person name="Thang M."/>
            <person name="Chan C."/>
        </authorList>
    </citation>
    <scope>NUCLEOTIDE SEQUENCE</scope>
</reference>
<organism evidence="1 2">
    <name type="scientific">Effrenium voratum</name>
    <dbReference type="NCBI Taxonomy" id="2562239"/>
    <lineage>
        <taxon>Eukaryota</taxon>
        <taxon>Sar</taxon>
        <taxon>Alveolata</taxon>
        <taxon>Dinophyceae</taxon>
        <taxon>Suessiales</taxon>
        <taxon>Symbiodiniaceae</taxon>
        <taxon>Effrenium</taxon>
    </lineage>
</organism>
<dbReference type="Proteomes" id="UP001178507">
    <property type="component" value="Unassembled WGS sequence"/>
</dbReference>
<dbReference type="AlphaFoldDB" id="A0AA36IDB3"/>
<dbReference type="EMBL" id="CAUJNA010001225">
    <property type="protein sequence ID" value="CAJ1385359.1"/>
    <property type="molecule type" value="Genomic_DNA"/>
</dbReference>
<gene>
    <name evidence="1" type="ORF">EVOR1521_LOCUS11982</name>
</gene>
<name>A0AA36IDB3_9DINO</name>
<evidence type="ECO:0000313" key="2">
    <source>
        <dbReference type="Proteomes" id="UP001178507"/>
    </source>
</evidence>
<proteinExistence type="predicted"/>
<sequence>MVSFCKKLPLRFSSFILYPQKNKKRCITDLCSSPWARILASAGERCIPLASEKYLEQLEKVFSRLIPFLSGDLRLLKSMLAGFRRLLRFRVRWRSLVGQPEN</sequence>
<keyword evidence="2" id="KW-1185">Reference proteome</keyword>
<comment type="caution">
    <text evidence="1">The sequence shown here is derived from an EMBL/GenBank/DDBJ whole genome shotgun (WGS) entry which is preliminary data.</text>
</comment>
<protein>
    <submittedName>
        <fullName evidence="1">Uncharacterized protein</fullName>
    </submittedName>
</protein>
<accession>A0AA36IDB3</accession>